<accession>A0A5J4NBF8</accession>
<dbReference type="PROSITE" id="PS50127">
    <property type="entry name" value="UBC_2"/>
    <property type="match status" value="1"/>
</dbReference>
<reference evidence="2 3" key="1">
    <citation type="journal article" date="2019" name="Gigascience">
        <title>Whole-genome sequence of the oriental lung fluke Paragonimus westermani.</title>
        <authorList>
            <person name="Oey H."/>
            <person name="Zakrzewski M."/>
            <person name="Narain K."/>
            <person name="Devi K.R."/>
            <person name="Agatsuma T."/>
            <person name="Nawaratna S."/>
            <person name="Gobert G.N."/>
            <person name="Jones M.K."/>
            <person name="Ragan M.A."/>
            <person name="McManus D.P."/>
            <person name="Krause L."/>
        </authorList>
    </citation>
    <scope>NUCLEOTIDE SEQUENCE [LARGE SCALE GENOMIC DNA]</scope>
    <source>
        <strain evidence="2 3">IND2009</strain>
    </source>
</reference>
<gene>
    <name evidence="2" type="ORF">DEA37_0009961</name>
</gene>
<evidence type="ECO:0000259" key="1">
    <source>
        <dbReference type="PROSITE" id="PS50127"/>
    </source>
</evidence>
<dbReference type="Proteomes" id="UP000324629">
    <property type="component" value="Unassembled WGS sequence"/>
</dbReference>
<keyword evidence="3" id="KW-1185">Reference proteome</keyword>
<dbReference type="CDD" id="cd23814">
    <property type="entry name" value="UEV_AKTIP"/>
    <property type="match status" value="1"/>
</dbReference>
<protein>
    <recommendedName>
        <fullName evidence="1">UBC core domain-containing protein</fullName>
    </recommendedName>
</protein>
<dbReference type="SMART" id="SM00212">
    <property type="entry name" value="UBCc"/>
    <property type="match status" value="1"/>
</dbReference>
<dbReference type="SUPFAM" id="SSF54495">
    <property type="entry name" value="UBC-like"/>
    <property type="match status" value="1"/>
</dbReference>
<dbReference type="InterPro" id="IPR000608">
    <property type="entry name" value="UBC"/>
</dbReference>
<dbReference type="InterPro" id="IPR016135">
    <property type="entry name" value="UBQ-conjugating_enzyme/RWD"/>
</dbReference>
<evidence type="ECO:0000313" key="2">
    <source>
        <dbReference type="EMBL" id="KAA3672852.1"/>
    </source>
</evidence>
<dbReference type="Pfam" id="PF00179">
    <property type="entry name" value="UQ_con"/>
    <property type="match status" value="1"/>
</dbReference>
<proteinExistence type="predicted"/>
<dbReference type="AlphaFoldDB" id="A0A5J4NBF8"/>
<organism evidence="2 3">
    <name type="scientific">Paragonimus westermani</name>
    <dbReference type="NCBI Taxonomy" id="34504"/>
    <lineage>
        <taxon>Eukaryota</taxon>
        <taxon>Metazoa</taxon>
        <taxon>Spiralia</taxon>
        <taxon>Lophotrochozoa</taxon>
        <taxon>Platyhelminthes</taxon>
        <taxon>Trematoda</taxon>
        <taxon>Digenea</taxon>
        <taxon>Plagiorchiida</taxon>
        <taxon>Troglotremata</taxon>
        <taxon>Troglotrematidae</taxon>
        <taxon>Paragonimus</taxon>
    </lineage>
</organism>
<evidence type="ECO:0000313" key="3">
    <source>
        <dbReference type="Proteomes" id="UP000324629"/>
    </source>
</evidence>
<name>A0A5J4NBF8_9TREM</name>
<sequence length="285" mass="32147">MAGIVDRDFMPINKMITQGYLILAEYNLVRAHHPPGIFVLPVADTPLVWTGFVSVRSGYYVGGIFRFRLLLAPDFPSTQLPRIFLPKGFYHPYTNAETGELSLSSAFTHWDPEKNHLWQILHHVRYLLTCPTASIRDHSAEQIQMLTRSTVYSDGQSLGSHCITYPNPEAADLIINHRARFEAYAHRCVKTLSVWSQNSSSGTDCALDNFPLSIHGWNDGQFIKRAREFLRVSYIINECLCSYTHESTSRHDDSSSGSTPGYSWIDTNTMTIFANEHSRGGDADA</sequence>
<dbReference type="Gene3D" id="3.10.110.10">
    <property type="entry name" value="Ubiquitin Conjugating Enzyme"/>
    <property type="match status" value="1"/>
</dbReference>
<comment type="caution">
    <text evidence="2">The sequence shown here is derived from an EMBL/GenBank/DDBJ whole genome shotgun (WGS) entry which is preliminary data.</text>
</comment>
<dbReference type="EMBL" id="QNGE01004483">
    <property type="protein sequence ID" value="KAA3672852.1"/>
    <property type="molecule type" value="Genomic_DNA"/>
</dbReference>
<feature type="domain" description="UBC core" evidence="1">
    <location>
        <begin position="17"/>
        <end position="167"/>
    </location>
</feature>